<dbReference type="SUPFAM" id="SSF52540">
    <property type="entry name" value="P-loop containing nucleoside triphosphate hydrolases"/>
    <property type="match status" value="2"/>
</dbReference>
<dbReference type="InParanoid" id="W3XGR0"/>
<keyword evidence="2" id="KW-0067">ATP-binding</keyword>
<reference evidence="6" key="1">
    <citation type="journal article" date="2015" name="BMC Genomics">
        <title>Genomic and transcriptomic analysis of the endophytic fungus Pestalotiopsis fici reveals its lifestyle and high potential for synthesis of natural products.</title>
        <authorList>
            <person name="Wang X."/>
            <person name="Zhang X."/>
            <person name="Liu L."/>
            <person name="Xiang M."/>
            <person name="Wang W."/>
            <person name="Sun X."/>
            <person name="Che Y."/>
            <person name="Guo L."/>
            <person name="Liu G."/>
            <person name="Guo L."/>
            <person name="Wang C."/>
            <person name="Yin W.B."/>
            <person name="Stadler M."/>
            <person name="Zhang X."/>
            <person name="Liu X."/>
        </authorList>
    </citation>
    <scope>NUCLEOTIDE SEQUENCE [LARGE SCALE GENOMIC DNA]</scope>
    <source>
        <strain evidence="6">W106-1 / CGMCC3.15140</strain>
    </source>
</reference>
<keyword evidence="1" id="KW-0547">Nucleotide-binding</keyword>
<evidence type="ECO:0000313" key="5">
    <source>
        <dbReference type="EMBL" id="ETS85258.1"/>
    </source>
</evidence>
<dbReference type="GO" id="GO:0005524">
    <property type="term" value="F:ATP binding"/>
    <property type="evidence" value="ECO:0007669"/>
    <property type="project" value="InterPro"/>
</dbReference>
<dbReference type="InterPro" id="IPR000330">
    <property type="entry name" value="SNF2_N"/>
</dbReference>
<dbReference type="Pfam" id="PF00176">
    <property type="entry name" value="SNF2-rel_dom"/>
    <property type="match status" value="1"/>
</dbReference>
<protein>
    <recommendedName>
        <fullName evidence="4">SNF2 N-terminal domain-containing protein</fullName>
    </recommendedName>
</protein>
<dbReference type="KEGG" id="pfy:PFICI_03283"/>
<gene>
    <name evidence="5" type="ORF">PFICI_03283</name>
</gene>
<dbReference type="RefSeq" id="XP_007830055.1">
    <property type="nucleotide sequence ID" value="XM_007831864.1"/>
</dbReference>
<feature type="compositionally biased region" description="Pro residues" evidence="3">
    <location>
        <begin position="262"/>
        <end position="275"/>
    </location>
</feature>
<keyword evidence="6" id="KW-1185">Reference proteome</keyword>
<dbReference type="AlphaFoldDB" id="W3XGR0"/>
<evidence type="ECO:0000256" key="3">
    <source>
        <dbReference type="SAM" id="MobiDB-lite"/>
    </source>
</evidence>
<evidence type="ECO:0000256" key="1">
    <source>
        <dbReference type="ARBA" id="ARBA00022741"/>
    </source>
</evidence>
<name>W3XGR0_PESFW</name>
<dbReference type="InterPro" id="IPR050496">
    <property type="entry name" value="SNF2_RAD54_helicase_repair"/>
</dbReference>
<accession>W3XGR0</accession>
<organism evidence="5 6">
    <name type="scientific">Pestalotiopsis fici (strain W106-1 / CGMCC3.15140)</name>
    <dbReference type="NCBI Taxonomy" id="1229662"/>
    <lineage>
        <taxon>Eukaryota</taxon>
        <taxon>Fungi</taxon>
        <taxon>Dikarya</taxon>
        <taxon>Ascomycota</taxon>
        <taxon>Pezizomycotina</taxon>
        <taxon>Sordariomycetes</taxon>
        <taxon>Xylariomycetidae</taxon>
        <taxon>Amphisphaeriales</taxon>
        <taxon>Sporocadaceae</taxon>
        <taxon>Pestalotiopsis</taxon>
    </lineage>
</organism>
<dbReference type="Gene3D" id="3.40.50.300">
    <property type="entry name" value="P-loop containing nucleotide triphosphate hydrolases"/>
    <property type="match status" value="2"/>
</dbReference>
<feature type="domain" description="SNF2 N-terminal" evidence="4">
    <location>
        <begin position="382"/>
        <end position="524"/>
    </location>
</feature>
<evidence type="ECO:0000256" key="2">
    <source>
        <dbReference type="ARBA" id="ARBA00022840"/>
    </source>
</evidence>
<dbReference type="GeneID" id="19268296"/>
<dbReference type="InterPro" id="IPR027417">
    <property type="entry name" value="P-loop_NTPase"/>
</dbReference>
<dbReference type="OMA" id="AMIDESH"/>
<dbReference type="HOGENOM" id="CLU_279408_0_0_1"/>
<dbReference type="PANTHER" id="PTHR45629:SF7">
    <property type="entry name" value="DNA EXCISION REPAIR PROTEIN ERCC-6-RELATED"/>
    <property type="match status" value="1"/>
</dbReference>
<dbReference type="Proteomes" id="UP000030651">
    <property type="component" value="Unassembled WGS sequence"/>
</dbReference>
<feature type="compositionally biased region" description="Acidic residues" evidence="3">
    <location>
        <begin position="305"/>
        <end position="321"/>
    </location>
</feature>
<dbReference type="PANTHER" id="PTHR45629">
    <property type="entry name" value="SNF2/RAD54 FAMILY MEMBER"/>
    <property type="match status" value="1"/>
</dbReference>
<feature type="region of interest" description="Disordered" evidence="3">
    <location>
        <begin position="1099"/>
        <end position="1128"/>
    </location>
</feature>
<feature type="region of interest" description="Disordered" evidence="3">
    <location>
        <begin position="164"/>
        <end position="326"/>
    </location>
</feature>
<evidence type="ECO:0000259" key="4">
    <source>
        <dbReference type="Pfam" id="PF00176"/>
    </source>
</evidence>
<dbReference type="eggNOG" id="ENOG502SZVV">
    <property type="taxonomic scope" value="Eukaryota"/>
</dbReference>
<evidence type="ECO:0000313" key="6">
    <source>
        <dbReference type="Proteomes" id="UP000030651"/>
    </source>
</evidence>
<feature type="compositionally biased region" description="Acidic residues" evidence="3">
    <location>
        <begin position="1104"/>
        <end position="1116"/>
    </location>
</feature>
<dbReference type="STRING" id="1229662.W3XGR0"/>
<proteinExistence type="predicted"/>
<dbReference type="EMBL" id="KI912110">
    <property type="protein sequence ID" value="ETS85258.1"/>
    <property type="molecule type" value="Genomic_DNA"/>
</dbReference>
<sequence>MAGPRNGKFEFSQTHFDQLQSSINRLYPGPDLGSICLALRTDAKTSVTLLSSLRTPGTSGQYPADYQWDVVGGWLYRGLNGVPMPDRYCFYGRYGSDAIDHFWETTNPDDPDGQDKLHLLLARISKGSIELPTQKENGLLCLEFRFEDLPISFEQYKPWDELNPAKSHEVKSGPAGGSSKGRGGSSNGGEGSSNGGGGSSNGGEGSSNGGEGSSKGGQGSSKGGQGSSKGGQGSSKGGQGSSSSNVIDLTISRESSEAPVSPKTPTPKTPTPKTPTPKTDKGKGKAPLLYPNGLAGGSGSGGNADDADPAQDDGHDEDDQPGESNEQRDQAVIEAIGVHPKLDDDAFWQRVCEFFVKDTTDLDSPANRRFKIPGLLKPLYDYQAAMVLWVLSRYPEHRLTAAGMADEMGLGKTFMCIATMVVFNHICTAKADVERSLNTHEHRKHLRPRHAGGRTCPSQDEVTKKYGIQCPCVQGSWSQRIADTMHDLPSVIIAPPRLLTLWAAEWDKFVEPGTSMQLHVYSSTFKYLDKYASDEVLVRRASASNNVMTDRPHMVTQGRTRLYYTQRQGFEGGSSQVVLISHNRAGGVIGHFEEEVGRNFPENITAKENKLACSFVFFDEMHEYRGSTITKRTAPFKLLHEVAYNNSGPTVAVCVSGSLMTLGPTAWAPLINYSFLPTNRLPTHVGFASMKRANFVKEFAELSSAWKYAGQKVDKADAATDVKFRTSIQYLQETCEIMFPRMIIRRTKTDKFRGREILELPVLTPICERLDLPEGTTSDSISRLCKNVRAFLMNKKKSTDDLVGSEIPILTNQAAALKGPVKKWSGNHYYNLMQVTSYPFLARMGGATGLDIRAENIDKQAIDYTRLLNVPGTTRQELLNALRRSPLWEYRGHLAARSPKYMYLERLVQDLVHLRHASPSNQPDEGPADKSYVRHMVVFTETPVSAFITTMLLMDRVEDIEVLLFHSGLPPAAMTKSRPEHSRQAFLDYFDRNCRKGEKIKIIVGPYSLLSTGINLQSRTSRAVLMDVGTATHRSQAIARVYRLGQKMPVEIYELWSSKNLFEVHRMRAIERFDEIMDSSNIWGGNVYRPEVNWEHFGVPPLPEGDDMGEDEEIEYSPEPSLSGLSDV</sequence>
<feature type="compositionally biased region" description="Gly residues" evidence="3">
    <location>
        <begin position="174"/>
        <end position="240"/>
    </location>
</feature>
<dbReference type="OrthoDB" id="4161342at2759"/>